<evidence type="ECO:0000256" key="1">
    <source>
        <dbReference type="ARBA" id="ARBA00007730"/>
    </source>
</evidence>
<evidence type="ECO:0008006" key="6">
    <source>
        <dbReference type="Google" id="ProtNLM"/>
    </source>
</evidence>
<evidence type="ECO:0000313" key="4">
    <source>
        <dbReference type="EMBL" id="VDI58391.1"/>
    </source>
</evidence>
<dbReference type="GO" id="GO:0046872">
    <property type="term" value="F:metal ion binding"/>
    <property type="evidence" value="ECO:0007669"/>
    <property type="project" value="UniProtKB-KW"/>
</dbReference>
<dbReference type="InterPro" id="IPR007803">
    <property type="entry name" value="Asp/Arg/Pro-Hydrxlase"/>
</dbReference>
<dbReference type="Proteomes" id="UP000596742">
    <property type="component" value="Unassembled WGS sequence"/>
</dbReference>
<dbReference type="EMBL" id="UYJE01007848">
    <property type="protein sequence ID" value="VDI58391.1"/>
    <property type="molecule type" value="Genomic_DNA"/>
</dbReference>
<reference evidence="4" key="1">
    <citation type="submission" date="2018-11" db="EMBL/GenBank/DDBJ databases">
        <authorList>
            <person name="Alioto T."/>
            <person name="Alioto T."/>
        </authorList>
    </citation>
    <scope>NUCLEOTIDE SEQUENCE</scope>
</reference>
<evidence type="ECO:0000313" key="5">
    <source>
        <dbReference type="Proteomes" id="UP000596742"/>
    </source>
</evidence>
<comment type="caution">
    <text evidence="4">The sequence shown here is derived from an EMBL/GenBank/DDBJ whole genome shotgun (WGS) entry which is preliminary data.</text>
</comment>
<sequence>QLILQLRLNLKLFKNEIGKRPKIKNINSLYLAQDIQKDSAIGLPLYYTSISKNKMMMSYKGIVEEGINPVNYKEKINEVKAMLLTDQLFLVLCRLRNGLHIKDLAYRFNIKPQSVSVIYKSVIYAPYIRIFVILAQRYYYTECVTTKQIRVSNMPCNYRLYGIKNNEIFITKVTESVLFGLQVINNLEIFADYRSKRFYNEICKESGFYKLLQQLKDQGYLQDNDGIMADKGFRIEKDLGELNLKLNIPPFESTDTQMSSGNVALTRKIAAHRIHIESLQTSPFCSIVVDGQKKSWRNGKVILFDDSYLHGVEYTHDVKDENKYRAVLMMDMWHLDITKVEQKILSYMFPP</sequence>
<dbReference type="Pfam" id="PF05118">
    <property type="entry name" value="Asp_Arg_Hydrox"/>
    <property type="match status" value="1"/>
</dbReference>
<protein>
    <recommendedName>
        <fullName evidence="6">Aspartyl/asparaginy/proline hydroxylase domain-containing protein</fullName>
    </recommendedName>
</protein>
<evidence type="ECO:0000259" key="2">
    <source>
        <dbReference type="Pfam" id="PF05118"/>
    </source>
</evidence>
<evidence type="ECO:0000259" key="3">
    <source>
        <dbReference type="Pfam" id="PF13613"/>
    </source>
</evidence>
<dbReference type="InterPro" id="IPR027805">
    <property type="entry name" value="Transposase_HTH_dom"/>
</dbReference>
<dbReference type="Gene3D" id="2.60.120.330">
    <property type="entry name" value="B-lactam Antibiotic, Isopenicillin N Synthase, Chain"/>
    <property type="match status" value="1"/>
</dbReference>
<dbReference type="OrthoDB" id="438431at2759"/>
<dbReference type="PANTHER" id="PTHR23080:SF143">
    <property type="entry name" value="SI:DKEY-56D12.4"/>
    <property type="match status" value="1"/>
</dbReference>
<feature type="domain" description="Aspartyl/asparaginy/proline hydroxylase" evidence="2">
    <location>
        <begin position="273"/>
        <end position="334"/>
    </location>
</feature>
<dbReference type="InterPro" id="IPR027443">
    <property type="entry name" value="IPNS-like_sf"/>
</dbReference>
<feature type="domain" description="Transposase Helix-turn-helix" evidence="3">
    <location>
        <begin position="84"/>
        <end position="127"/>
    </location>
</feature>
<name>A0A8B6G4D6_MYTGA</name>
<accession>A0A8B6G4D6</accession>
<keyword evidence="5" id="KW-1185">Reference proteome</keyword>
<dbReference type="PANTHER" id="PTHR23080">
    <property type="entry name" value="THAP DOMAIN PROTEIN"/>
    <property type="match status" value="1"/>
</dbReference>
<dbReference type="Pfam" id="PF13613">
    <property type="entry name" value="HTH_Tnp_4"/>
    <property type="match status" value="1"/>
</dbReference>
<comment type="similarity">
    <text evidence="1">Belongs to the aspartyl/asparaginyl beta-hydroxylase family.</text>
</comment>
<proteinExistence type="inferred from homology"/>
<dbReference type="AlphaFoldDB" id="A0A8B6G4D6"/>
<gene>
    <name evidence="4" type="ORF">MGAL_10B007614</name>
</gene>
<organism evidence="4 5">
    <name type="scientific">Mytilus galloprovincialis</name>
    <name type="common">Mediterranean mussel</name>
    <dbReference type="NCBI Taxonomy" id="29158"/>
    <lineage>
        <taxon>Eukaryota</taxon>
        <taxon>Metazoa</taxon>
        <taxon>Spiralia</taxon>
        <taxon>Lophotrochozoa</taxon>
        <taxon>Mollusca</taxon>
        <taxon>Bivalvia</taxon>
        <taxon>Autobranchia</taxon>
        <taxon>Pteriomorphia</taxon>
        <taxon>Mytilida</taxon>
        <taxon>Mytiloidea</taxon>
        <taxon>Mytilidae</taxon>
        <taxon>Mytilinae</taxon>
        <taxon>Mytilus</taxon>
    </lineage>
</organism>
<feature type="non-terminal residue" evidence="4">
    <location>
        <position position="1"/>
    </location>
</feature>